<organism evidence="2 3">
    <name type="scientific">Sulfitobacter mediterraneus</name>
    <dbReference type="NCBI Taxonomy" id="83219"/>
    <lineage>
        <taxon>Bacteria</taxon>
        <taxon>Pseudomonadati</taxon>
        <taxon>Pseudomonadota</taxon>
        <taxon>Alphaproteobacteria</taxon>
        <taxon>Rhodobacterales</taxon>
        <taxon>Roseobacteraceae</taxon>
        <taxon>Sulfitobacter</taxon>
    </lineage>
</organism>
<dbReference type="GO" id="GO:0035556">
    <property type="term" value="P:intracellular signal transduction"/>
    <property type="evidence" value="ECO:0007669"/>
    <property type="project" value="InterPro"/>
</dbReference>
<dbReference type="CDD" id="cd07302">
    <property type="entry name" value="CHD"/>
    <property type="match status" value="1"/>
</dbReference>
<dbReference type="AlphaFoldDB" id="A0A061SXT6"/>
<gene>
    <name evidence="2" type="ORF">PM02_01940</name>
</gene>
<dbReference type="Gene3D" id="3.30.70.1230">
    <property type="entry name" value="Nucleotide cyclase"/>
    <property type="match status" value="1"/>
</dbReference>
<dbReference type="PANTHER" id="PTHR43081">
    <property type="entry name" value="ADENYLATE CYCLASE, TERMINAL-DIFFERENTIATION SPECIFIC-RELATED"/>
    <property type="match status" value="1"/>
</dbReference>
<dbReference type="EMBL" id="JEMU01000001">
    <property type="protein sequence ID" value="KAJ04989.1"/>
    <property type="molecule type" value="Genomic_DNA"/>
</dbReference>
<feature type="domain" description="Guanylate cyclase" evidence="1">
    <location>
        <begin position="227"/>
        <end position="358"/>
    </location>
</feature>
<dbReference type="PROSITE" id="PS50125">
    <property type="entry name" value="GUANYLATE_CYCLASE_2"/>
    <property type="match status" value="1"/>
</dbReference>
<dbReference type="SUPFAM" id="SSF55073">
    <property type="entry name" value="Nucleotide cyclase"/>
    <property type="match status" value="1"/>
</dbReference>
<reference evidence="2 3" key="1">
    <citation type="journal article" date="2014" name="Genome Announc.">
        <title>Draft Genome Sequences of Two Isolates of the Roseobacter Group, Sulfitobacter sp. Strains 3SOLIMAR09 and 1FIGIMAR09, from Harbors of Mallorca Island (Mediterranean Sea).</title>
        <authorList>
            <person name="Mas-Llado M."/>
            <person name="Pina-Villalonga J.M."/>
            <person name="Brunet-Galmes I."/>
            <person name="Nogales B."/>
            <person name="Bosch R."/>
        </authorList>
    </citation>
    <scope>NUCLEOTIDE SEQUENCE [LARGE SCALE GENOMIC DNA]</scope>
    <source>
        <strain evidence="2 3">1FIGIMAR09</strain>
    </source>
</reference>
<dbReference type="InterPro" id="IPR029787">
    <property type="entry name" value="Nucleotide_cyclase"/>
</dbReference>
<dbReference type="InterPro" id="IPR050697">
    <property type="entry name" value="Adenylyl/Guanylyl_Cyclase_3/4"/>
</dbReference>
<dbReference type="STRING" id="83219.PM02_01940"/>
<dbReference type="GO" id="GO:0004016">
    <property type="term" value="F:adenylate cyclase activity"/>
    <property type="evidence" value="ECO:0007669"/>
    <property type="project" value="UniProtKB-ARBA"/>
</dbReference>
<accession>A0A061SXT6</accession>
<name>A0A061SXT6_9RHOB</name>
<dbReference type="Proteomes" id="UP000027337">
    <property type="component" value="Unassembled WGS sequence"/>
</dbReference>
<evidence type="ECO:0000313" key="3">
    <source>
        <dbReference type="Proteomes" id="UP000027337"/>
    </source>
</evidence>
<dbReference type="SMART" id="SM00044">
    <property type="entry name" value="CYCc"/>
    <property type="match status" value="1"/>
</dbReference>
<evidence type="ECO:0000313" key="2">
    <source>
        <dbReference type="EMBL" id="KAJ04989.1"/>
    </source>
</evidence>
<proteinExistence type="predicted"/>
<dbReference type="InterPro" id="IPR001054">
    <property type="entry name" value="A/G_cyclase"/>
</dbReference>
<keyword evidence="3" id="KW-1185">Reference proteome</keyword>
<evidence type="ECO:0000259" key="1">
    <source>
        <dbReference type="PROSITE" id="PS50125"/>
    </source>
</evidence>
<comment type="caution">
    <text evidence="2">The sequence shown here is derived from an EMBL/GenBank/DDBJ whole genome shotgun (WGS) entry which is preliminary data.</text>
</comment>
<sequence length="409" mass="44597">MQPDPNLSSHDAIAEWLVLQGIYGTSQEDLLEGYCTRILQAGLPVTRVHVAQRAYHPEYGGFGYNWQRDAGMERDSYEHTDAPLDVWLASPLYYLLSVDEADLRISLEDGDPPARFPFLSELKDRGCTDYFAAKVSFEQPRNSLATNPDDPAEGLMMSWTSDSEGGFSDENLATLRRLLPYLGLALKSASNRQMASDIVQTYLGADAGERVLSGDIVRGSSETIHAVIWYFDLRGFTKLSERIAGHAVIDMLNDYFGEVVGLVEGHGGNVLKFMGDGLLAIFDCSKDAGAVDNALEAAIQVGERMAAVSARRATDGLTTTDYSLSLHLGDVLYGNIGGKARLDFTVIGAAVNQTARIQGMCGPLDRNFIMSAQVARQVTSRKAQVVSLGPYMLRGVEGPQELFTLYLGS</sequence>
<dbReference type="Pfam" id="PF00211">
    <property type="entry name" value="Guanylate_cyc"/>
    <property type="match status" value="1"/>
</dbReference>
<protein>
    <submittedName>
        <fullName evidence="2">Guanylate cyclase</fullName>
    </submittedName>
</protein>
<dbReference type="eggNOG" id="COG2114">
    <property type="taxonomic scope" value="Bacteria"/>
</dbReference>
<dbReference type="PANTHER" id="PTHR43081:SF11">
    <property type="entry name" value="BLR2264 PROTEIN"/>
    <property type="match status" value="1"/>
</dbReference>
<dbReference type="GO" id="GO:0006171">
    <property type="term" value="P:cAMP biosynthetic process"/>
    <property type="evidence" value="ECO:0007669"/>
    <property type="project" value="TreeGrafter"/>
</dbReference>